<evidence type="ECO:0000313" key="1">
    <source>
        <dbReference type="EMBL" id="TWT19424.1"/>
    </source>
</evidence>
<proteinExistence type="predicted"/>
<reference evidence="1 2" key="1">
    <citation type="journal article" date="2008" name="Int. J. Syst. Evol. Microbiol.">
        <title>Luteimonas marina sp. nov., isolated from seawater.</title>
        <authorList>
            <person name="Baik K.S."/>
            <person name="Park S.C."/>
            <person name="Kim M.S."/>
            <person name="Kim E.M."/>
            <person name="Park C."/>
            <person name="Chun J."/>
            <person name="Seong C.N."/>
        </authorList>
    </citation>
    <scope>NUCLEOTIDE SEQUENCE [LARGE SCALE GENOMIC DNA]</scope>
    <source>
        <strain evidence="1 2">FR1330</strain>
    </source>
</reference>
<keyword evidence="2" id="KW-1185">Reference proteome</keyword>
<name>A0A5C5U0K1_9GAMM</name>
<gene>
    <name evidence="1" type="ORF">FQY83_13850</name>
</gene>
<comment type="caution">
    <text evidence="1">The sequence shown here is derived from an EMBL/GenBank/DDBJ whole genome shotgun (WGS) entry which is preliminary data.</text>
</comment>
<dbReference type="RefSeq" id="WP_146388541.1">
    <property type="nucleotide sequence ID" value="NZ_VOHK01000005.1"/>
</dbReference>
<evidence type="ECO:0000313" key="2">
    <source>
        <dbReference type="Proteomes" id="UP000319980"/>
    </source>
</evidence>
<dbReference type="AlphaFoldDB" id="A0A5C5U0K1"/>
<dbReference type="Proteomes" id="UP000319980">
    <property type="component" value="Unassembled WGS sequence"/>
</dbReference>
<accession>A0A5C5U0K1</accession>
<sequence length="105" mass="11828">MAEIRNHIDLDSFLADKLVEWFADPDESEAEQLRKACKLMTNFISNRPSSEIISASSPSGAVAQFKYALDDSVAWSKVESELNDMPQSDLDGYQFPDLVHYLTLI</sequence>
<organism evidence="1 2">
    <name type="scientific">Luteimonas marina</name>
    <dbReference type="NCBI Taxonomy" id="488485"/>
    <lineage>
        <taxon>Bacteria</taxon>
        <taxon>Pseudomonadati</taxon>
        <taxon>Pseudomonadota</taxon>
        <taxon>Gammaproteobacteria</taxon>
        <taxon>Lysobacterales</taxon>
        <taxon>Lysobacteraceae</taxon>
        <taxon>Luteimonas</taxon>
    </lineage>
</organism>
<protein>
    <submittedName>
        <fullName evidence="1">Uncharacterized protein</fullName>
    </submittedName>
</protein>
<dbReference type="EMBL" id="VOHK01000005">
    <property type="protein sequence ID" value="TWT19424.1"/>
    <property type="molecule type" value="Genomic_DNA"/>
</dbReference>